<feature type="transmembrane region" description="Helical" evidence="8">
    <location>
        <begin position="303"/>
        <end position="319"/>
    </location>
</feature>
<feature type="transmembrane region" description="Helical" evidence="8">
    <location>
        <begin position="226"/>
        <end position="244"/>
    </location>
</feature>
<comment type="subcellular location">
    <subcellularLocation>
        <location evidence="1">Cell membrane</location>
        <topology evidence="1">Multi-pass membrane protein</topology>
    </subcellularLocation>
</comment>
<keyword evidence="4" id="KW-0808">Transferase</keyword>
<keyword evidence="6 8" id="KW-1133">Transmembrane helix</keyword>
<evidence type="ECO:0000256" key="2">
    <source>
        <dbReference type="ARBA" id="ARBA00022475"/>
    </source>
</evidence>
<feature type="transmembrane region" description="Helical" evidence="8">
    <location>
        <begin position="152"/>
        <end position="168"/>
    </location>
</feature>
<feature type="transmembrane region" description="Helical" evidence="8">
    <location>
        <begin position="198"/>
        <end position="214"/>
    </location>
</feature>
<dbReference type="OrthoDB" id="1493420at2"/>
<evidence type="ECO:0000256" key="4">
    <source>
        <dbReference type="ARBA" id="ARBA00022679"/>
    </source>
</evidence>
<dbReference type="STRING" id="1279009.ADICEAN_00547"/>
<dbReference type="Proteomes" id="UP000011910">
    <property type="component" value="Unassembled WGS sequence"/>
</dbReference>
<evidence type="ECO:0000256" key="5">
    <source>
        <dbReference type="ARBA" id="ARBA00022692"/>
    </source>
</evidence>
<feature type="transmembrane region" description="Helical" evidence="8">
    <location>
        <begin position="175"/>
        <end position="192"/>
    </location>
</feature>
<dbReference type="PANTHER" id="PTHR33908">
    <property type="entry name" value="MANNOSYLTRANSFERASE YKCB-RELATED"/>
    <property type="match status" value="1"/>
</dbReference>
<dbReference type="AlphaFoldDB" id="M7NAS0"/>
<evidence type="ECO:0000256" key="6">
    <source>
        <dbReference type="ARBA" id="ARBA00022989"/>
    </source>
</evidence>
<keyword evidence="2" id="KW-1003">Cell membrane</keyword>
<keyword evidence="10" id="KW-1185">Reference proteome</keyword>
<dbReference type="GO" id="GO:0009103">
    <property type="term" value="P:lipopolysaccharide biosynthetic process"/>
    <property type="evidence" value="ECO:0007669"/>
    <property type="project" value="UniProtKB-ARBA"/>
</dbReference>
<evidence type="ECO:0000256" key="3">
    <source>
        <dbReference type="ARBA" id="ARBA00022676"/>
    </source>
</evidence>
<feature type="transmembrane region" description="Helical" evidence="8">
    <location>
        <begin position="325"/>
        <end position="345"/>
    </location>
</feature>
<evidence type="ECO:0000256" key="1">
    <source>
        <dbReference type="ARBA" id="ARBA00004651"/>
    </source>
</evidence>
<proteinExistence type="predicted"/>
<protein>
    <submittedName>
        <fullName evidence="9">Uncharacterized protein</fullName>
    </submittedName>
</protein>
<accession>M7NAS0</accession>
<comment type="caution">
    <text evidence="9">The sequence shown here is derived from an EMBL/GenBank/DDBJ whole genome shotgun (WGS) entry which is preliminary data.</text>
</comment>
<dbReference type="RefSeq" id="WP_009193954.1">
    <property type="nucleotide sequence ID" value="NZ_AODQ01000008.1"/>
</dbReference>
<keyword evidence="3" id="KW-0328">Glycosyltransferase</keyword>
<sequence length="502" mass="56464">MVESTAPRSDVYDSHPRSIRSYNSTIPAKAWYWGFGLWLFVLIYCYGHAFKSSAVNEDAGYYLSVARDLYEGEMLFRDVATHYTPLAYALLAPSFLVDKYGAQLVVFYLILLLSAYLIYKFLQLVAGSGKASYFGSFFYLFAAFALGGYQSLLEPLVNVWAISGLYLIFHMRKRFSIWFLVGAGVCTALSFLSKQFGLMIIIPVALAILLPGENYQKSVKQRVKMLIVYGLAAFLPIAAGLLVVRSMEVDLVIILTQWSGGGYGDHSLFQYLKAELWFLLKTAPFLLLMIVGKTAFRTHTSSILVLLLALLAFSLPLYFKTYPHYFLLQLPYISMLAGLLLLVGIESRTKRGLPKLVYLLMFILPLGYYTYRAVATTLHIYGQDRSAQLKVATKVKSAVGSSNTLVLDHYYLYYLANLEPPLKSEMGYSYLNSYEHKPSTLQELLNQADFLVVSDATVKGNAQIMSYIHHQSQKIIQLEPGLSLYQKVDAPTAKKQDSTAQE</sequence>
<dbReference type="EMBL" id="AODQ01000008">
    <property type="protein sequence ID" value="EMR04261.1"/>
    <property type="molecule type" value="Genomic_DNA"/>
</dbReference>
<feature type="transmembrane region" description="Helical" evidence="8">
    <location>
        <begin position="30"/>
        <end position="49"/>
    </location>
</feature>
<feature type="transmembrane region" description="Helical" evidence="8">
    <location>
        <begin position="357"/>
        <end position="381"/>
    </location>
</feature>
<reference evidence="9 10" key="1">
    <citation type="journal article" date="2013" name="Genome Announc.">
        <title>Draft Genome Sequence of Cesiribacter andamanensis Strain AMV16T, Isolated from a Soil Sample from a Mud Volcano in the Andaman Islands, India.</title>
        <authorList>
            <person name="Shivaji S."/>
            <person name="Ara S."/>
            <person name="Begum Z."/>
            <person name="Srinivas T.N."/>
            <person name="Singh A."/>
            <person name="Kumar Pinnaka A."/>
        </authorList>
    </citation>
    <scope>NUCLEOTIDE SEQUENCE [LARGE SCALE GENOMIC DNA]</scope>
    <source>
        <strain evidence="9 10">AMV16</strain>
    </source>
</reference>
<evidence type="ECO:0000313" key="9">
    <source>
        <dbReference type="EMBL" id="EMR04261.1"/>
    </source>
</evidence>
<dbReference type="GO" id="GO:0016763">
    <property type="term" value="F:pentosyltransferase activity"/>
    <property type="evidence" value="ECO:0007669"/>
    <property type="project" value="TreeGrafter"/>
</dbReference>
<dbReference type="GO" id="GO:0005886">
    <property type="term" value="C:plasma membrane"/>
    <property type="evidence" value="ECO:0007669"/>
    <property type="project" value="UniProtKB-SubCell"/>
</dbReference>
<gene>
    <name evidence="9" type="ORF">ADICEAN_00547</name>
</gene>
<keyword evidence="7 8" id="KW-0472">Membrane</keyword>
<dbReference type="InterPro" id="IPR050297">
    <property type="entry name" value="LipidA_mod_glycosyltrf_83"/>
</dbReference>
<evidence type="ECO:0000256" key="8">
    <source>
        <dbReference type="SAM" id="Phobius"/>
    </source>
</evidence>
<evidence type="ECO:0000256" key="7">
    <source>
        <dbReference type="ARBA" id="ARBA00023136"/>
    </source>
</evidence>
<organism evidence="9 10">
    <name type="scientific">Cesiribacter andamanensis AMV16</name>
    <dbReference type="NCBI Taxonomy" id="1279009"/>
    <lineage>
        <taxon>Bacteria</taxon>
        <taxon>Pseudomonadati</taxon>
        <taxon>Bacteroidota</taxon>
        <taxon>Cytophagia</taxon>
        <taxon>Cytophagales</taxon>
        <taxon>Cesiribacteraceae</taxon>
        <taxon>Cesiribacter</taxon>
    </lineage>
</organism>
<keyword evidence="5 8" id="KW-0812">Transmembrane</keyword>
<name>M7NAS0_9BACT</name>
<feature type="transmembrane region" description="Helical" evidence="8">
    <location>
        <begin position="100"/>
        <end position="119"/>
    </location>
</feature>
<dbReference type="GO" id="GO:0010041">
    <property type="term" value="P:response to iron(III) ion"/>
    <property type="evidence" value="ECO:0007669"/>
    <property type="project" value="TreeGrafter"/>
</dbReference>
<feature type="transmembrane region" description="Helical" evidence="8">
    <location>
        <begin position="276"/>
        <end position="296"/>
    </location>
</feature>
<dbReference type="PANTHER" id="PTHR33908:SF3">
    <property type="entry name" value="UNDECAPRENYL PHOSPHATE-ALPHA-4-AMINO-4-DEOXY-L-ARABINOSE ARABINOSYL TRANSFERASE"/>
    <property type="match status" value="1"/>
</dbReference>
<evidence type="ECO:0000313" key="10">
    <source>
        <dbReference type="Proteomes" id="UP000011910"/>
    </source>
</evidence>